<reference evidence="1" key="1">
    <citation type="submission" date="2021-02" db="EMBL/GenBank/DDBJ databases">
        <authorList>
            <person name="Nowell W R."/>
        </authorList>
    </citation>
    <scope>NUCLEOTIDE SEQUENCE</scope>
</reference>
<dbReference type="Proteomes" id="UP000663868">
    <property type="component" value="Unassembled WGS sequence"/>
</dbReference>
<dbReference type="EMBL" id="CAJOBB010031292">
    <property type="protein sequence ID" value="CAF4449561.1"/>
    <property type="molecule type" value="Genomic_DNA"/>
</dbReference>
<accession>A0A820S3S1</accession>
<proteinExistence type="predicted"/>
<organism evidence="1 2">
    <name type="scientific">Adineta steineri</name>
    <dbReference type="NCBI Taxonomy" id="433720"/>
    <lineage>
        <taxon>Eukaryota</taxon>
        <taxon>Metazoa</taxon>
        <taxon>Spiralia</taxon>
        <taxon>Gnathifera</taxon>
        <taxon>Rotifera</taxon>
        <taxon>Eurotatoria</taxon>
        <taxon>Bdelloidea</taxon>
        <taxon>Adinetida</taxon>
        <taxon>Adinetidae</taxon>
        <taxon>Adineta</taxon>
    </lineage>
</organism>
<dbReference type="AlphaFoldDB" id="A0A820S3S1"/>
<feature type="non-terminal residue" evidence="1">
    <location>
        <position position="1"/>
    </location>
</feature>
<gene>
    <name evidence="1" type="ORF">KXQ929_LOCUS53870</name>
</gene>
<sequence length="61" mass="7107">MTSEECTIEVHVRRTCEFISITVIPMVTTFGDIIKIICEKINEPEPSHYYIAMNNELEMEN</sequence>
<evidence type="ECO:0000313" key="2">
    <source>
        <dbReference type="Proteomes" id="UP000663868"/>
    </source>
</evidence>
<comment type="caution">
    <text evidence="1">The sequence shown here is derived from an EMBL/GenBank/DDBJ whole genome shotgun (WGS) entry which is preliminary data.</text>
</comment>
<protein>
    <submittedName>
        <fullName evidence="1">Uncharacterized protein</fullName>
    </submittedName>
</protein>
<evidence type="ECO:0000313" key="1">
    <source>
        <dbReference type="EMBL" id="CAF4449561.1"/>
    </source>
</evidence>
<name>A0A820S3S1_9BILA</name>